<name>A0A4V2F857_9FIRM</name>
<keyword evidence="2" id="KW-1185">Reference proteome</keyword>
<dbReference type="AlphaFoldDB" id="A0A4V2F857"/>
<accession>A0A4V2F857</accession>
<evidence type="ECO:0000313" key="1">
    <source>
        <dbReference type="EMBL" id="RZT02257.1"/>
    </source>
</evidence>
<proteinExistence type="predicted"/>
<reference evidence="1 2" key="1">
    <citation type="submission" date="2019-02" db="EMBL/GenBank/DDBJ databases">
        <title>Genomic Encyclopedia of Type Strains, Phase IV (KMG-IV): sequencing the most valuable type-strain genomes for metagenomic binning, comparative biology and taxonomic classification.</title>
        <authorList>
            <person name="Goeker M."/>
        </authorList>
    </citation>
    <scope>NUCLEOTIDE SEQUENCE [LARGE SCALE GENOMIC DNA]</scope>
    <source>
        <strain evidence="1 2">DSM 29486</strain>
    </source>
</reference>
<dbReference type="EMBL" id="SGXF01000001">
    <property type="protein sequence ID" value="RZT02257.1"/>
    <property type="molecule type" value="Genomic_DNA"/>
</dbReference>
<gene>
    <name evidence="1" type="ORF">EV209_0367</name>
</gene>
<comment type="caution">
    <text evidence="1">The sequence shown here is derived from an EMBL/GenBank/DDBJ whole genome shotgun (WGS) entry which is preliminary data.</text>
</comment>
<organism evidence="1 2">
    <name type="scientific">Cuneatibacter caecimuris</name>
    <dbReference type="NCBI Taxonomy" id="1796618"/>
    <lineage>
        <taxon>Bacteria</taxon>
        <taxon>Bacillati</taxon>
        <taxon>Bacillota</taxon>
        <taxon>Clostridia</taxon>
        <taxon>Lachnospirales</taxon>
        <taxon>Lachnospiraceae</taxon>
        <taxon>Cuneatibacter</taxon>
    </lineage>
</organism>
<dbReference type="Proteomes" id="UP000292927">
    <property type="component" value="Unassembled WGS sequence"/>
</dbReference>
<sequence length="31" mass="3592">MEGDSLHFINKCFKPFYFSAVHKATSDRDCP</sequence>
<protein>
    <submittedName>
        <fullName evidence="1">Uncharacterized protein</fullName>
    </submittedName>
</protein>
<evidence type="ECO:0000313" key="2">
    <source>
        <dbReference type="Proteomes" id="UP000292927"/>
    </source>
</evidence>